<dbReference type="RefSeq" id="WP_203923752.1">
    <property type="nucleotide sequence ID" value="NZ_BONZ01000093.1"/>
</dbReference>
<dbReference type="Proteomes" id="UP000642748">
    <property type="component" value="Unassembled WGS sequence"/>
</dbReference>
<evidence type="ECO:0000313" key="4">
    <source>
        <dbReference type="EMBL" id="GIH20334.1"/>
    </source>
</evidence>
<dbReference type="AlphaFoldDB" id="A0A8J3VVW6"/>
<keyword evidence="2" id="KW-1133">Transmembrane helix</keyword>
<feature type="transmembrane region" description="Helical" evidence="2">
    <location>
        <begin position="110"/>
        <end position="127"/>
    </location>
</feature>
<evidence type="ECO:0000313" key="5">
    <source>
        <dbReference type="Proteomes" id="UP000642748"/>
    </source>
</evidence>
<feature type="region of interest" description="Disordered" evidence="1">
    <location>
        <begin position="165"/>
        <end position="223"/>
    </location>
</feature>
<dbReference type="Pfam" id="PF23636">
    <property type="entry name" value="DUF7144"/>
    <property type="match status" value="1"/>
</dbReference>
<feature type="compositionally biased region" description="Polar residues" evidence="1">
    <location>
        <begin position="165"/>
        <end position="175"/>
    </location>
</feature>
<dbReference type="InterPro" id="IPR055568">
    <property type="entry name" value="DUF7144"/>
</dbReference>
<accession>A0A8J3VVW6</accession>
<keyword evidence="2" id="KW-0812">Transmembrane</keyword>
<name>A0A8J3VVW6_9ACTN</name>
<keyword evidence="2" id="KW-0472">Membrane</keyword>
<feature type="transmembrane region" description="Helical" evidence="2">
    <location>
        <begin position="18"/>
        <end position="40"/>
    </location>
</feature>
<organism evidence="4 5">
    <name type="scientific">Rugosimonospora africana</name>
    <dbReference type="NCBI Taxonomy" id="556532"/>
    <lineage>
        <taxon>Bacteria</taxon>
        <taxon>Bacillati</taxon>
        <taxon>Actinomycetota</taxon>
        <taxon>Actinomycetes</taxon>
        <taxon>Micromonosporales</taxon>
        <taxon>Micromonosporaceae</taxon>
        <taxon>Rugosimonospora</taxon>
    </lineage>
</organism>
<comment type="caution">
    <text evidence="4">The sequence shown here is derived from an EMBL/GenBank/DDBJ whole genome shotgun (WGS) entry which is preliminary data.</text>
</comment>
<feature type="domain" description="DUF7144" evidence="3">
    <location>
        <begin position="17"/>
        <end position="128"/>
    </location>
</feature>
<gene>
    <name evidence="4" type="ORF">Raf01_85060</name>
</gene>
<protein>
    <recommendedName>
        <fullName evidence="3">DUF7144 domain-containing protein</fullName>
    </recommendedName>
</protein>
<reference evidence="4" key="1">
    <citation type="submission" date="2021-01" db="EMBL/GenBank/DDBJ databases">
        <title>Whole genome shotgun sequence of Rugosimonospora africana NBRC 104875.</title>
        <authorList>
            <person name="Komaki H."/>
            <person name="Tamura T."/>
        </authorList>
    </citation>
    <scope>NUCLEOTIDE SEQUENCE</scope>
    <source>
        <strain evidence="4">NBRC 104875</strain>
    </source>
</reference>
<dbReference type="EMBL" id="BONZ01000093">
    <property type="protein sequence ID" value="GIH20334.1"/>
    <property type="molecule type" value="Genomic_DNA"/>
</dbReference>
<evidence type="ECO:0000256" key="2">
    <source>
        <dbReference type="SAM" id="Phobius"/>
    </source>
</evidence>
<evidence type="ECO:0000259" key="3">
    <source>
        <dbReference type="Pfam" id="PF23636"/>
    </source>
</evidence>
<feature type="transmembrane region" description="Helical" evidence="2">
    <location>
        <begin position="60"/>
        <end position="80"/>
    </location>
</feature>
<proteinExistence type="predicted"/>
<keyword evidence="5" id="KW-1185">Reference proteome</keyword>
<sequence>MSHISGTARTARAGGGMIFASAMLMVAGVFQVLMGIVALADPNFFRGASTAYTYRYSIHSWGIVHVVAGGVMLLTAISLLSGSRWSRGVAVAIAALAAIENFFFIPYYPIWTLLIIAINVFIIWTLANTPAQERMGTGPRMMDAGAMASGDRWAMTNRAGYNTMEQTGQRASDVSGQMRGDMSNQMPMRGADMSGEMHGDSGGQMHGDGQREQQPSTGRKPGT</sequence>
<evidence type="ECO:0000256" key="1">
    <source>
        <dbReference type="SAM" id="MobiDB-lite"/>
    </source>
</evidence>